<organism evidence="3 4">
    <name type="scientific">Zasmidium cellare ATCC 36951</name>
    <dbReference type="NCBI Taxonomy" id="1080233"/>
    <lineage>
        <taxon>Eukaryota</taxon>
        <taxon>Fungi</taxon>
        <taxon>Dikarya</taxon>
        <taxon>Ascomycota</taxon>
        <taxon>Pezizomycotina</taxon>
        <taxon>Dothideomycetes</taxon>
        <taxon>Dothideomycetidae</taxon>
        <taxon>Mycosphaerellales</taxon>
        <taxon>Mycosphaerellaceae</taxon>
        <taxon>Zasmidium</taxon>
    </lineage>
</organism>
<proteinExistence type="inferred from homology"/>
<dbReference type="OrthoDB" id="409543at2759"/>
<dbReference type="InterPro" id="IPR007577">
    <property type="entry name" value="GlycoTrfase_DXD_sugar-bd_CS"/>
</dbReference>
<dbReference type="PANTHER" id="PTHR31834">
    <property type="entry name" value="INITIATION-SPECIFIC ALPHA-1,6-MANNOSYLTRANSFERASE"/>
    <property type="match status" value="1"/>
</dbReference>
<keyword evidence="2" id="KW-0812">Transmembrane</keyword>
<evidence type="ECO:0000313" key="4">
    <source>
        <dbReference type="Proteomes" id="UP000799537"/>
    </source>
</evidence>
<dbReference type="SUPFAM" id="SSF53448">
    <property type="entry name" value="Nucleotide-diphospho-sugar transferases"/>
    <property type="match status" value="1"/>
</dbReference>
<dbReference type="Pfam" id="PF04488">
    <property type="entry name" value="Gly_transf_sug"/>
    <property type="match status" value="1"/>
</dbReference>
<dbReference type="EMBL" id="ML993606">
    <property type="protein sequence ID" value="KAF2163901.1"/>
    <property type="molecule type" value="Genomic_DNA"/>
</dbReference>
<keyword evidence="3" id="KW-0808">Transferase</keyword>
<reference evidence="3" key="1">
    <citation type="journal article" date="2020" name="Stud. Mycol.">
        <title>101 Dothideomycetes genomes: a test case for predicting lifestyles and emergence of pathogens.</title>
        <authorList>
            <person name="Haridas S."/>
            <person name="Albert R."/>
            <person name="Binder M."/>
            <person name="Bloem J."/>
            <person name="Labutti K."/>
            <person name="Salamov A."/>
            <person name="Andreopoulos B."/>
            <person name="Baker S."/>
            <person name="Barry K."/>
            <person name="Bills G."/>
            <person name="Bluhm B."/>
            <person name="Cannon C."/>
            <person name="Castanera R."/>
            <person name="Culley D."/>
            <person name="Daum C."/>
            <person name="Ezra D."/>
            <person name="Gonzalez J."/>
            <person name="Henrissat B."/>
            <person name="Kuo A."/>
            <person name="Liang C."/>
            <person name="Lipzen A."/>
            <person name="Lutzoni F."/>
            <person name="Magnuson J."/>
            <person name="Mondo S."/>
            <person name="Nolan M."/>
            <person name="Ohm R."/>
            <person name="Pangilinan J."/>
            <person name="Park H.-J."/>
            <person name="Ramirez L."/>
            <person name="Alfaro M."/>
            <person name="Sun H."/>
            <person name="Tritt A."/>
            <person name="Yoshinaga Y."/>
            <person name="Zwiers L.-H."/>
            <person name="Turgeon B."/>
            <person name="Goodwin S."/>
            <person name="Spatafora J."/>
            <person name="Crous P."/>
            <person name="Grigoriev I."/>
        </authorList>
    </citation>
    <scope>NUCLEOTIDE SEQUENCE</scope>
    <source>
        <strain evidence="3">ATCC 36951</strain>
    </source>
</reference>
<sequence length="314" mass="36050">MYNHRSSILRSYIIAAGTLLCLGALLLHYSARQTPLTPSDVLDTRRFDDEFPRKIWQTWEQYPQDMDDELQRLSKTWTDMNREYRYELLTSESATTYVREHFKEQPQIIQAFEKIDHPILRADLIRYLTLLAEGGVYTDIDTDCSRPIREWVPQGLLNVSNVVLGIEIDSRGEEPRPDLKVPAGLCQWTIMSKPQHPVIQHVVDQVVTQLNDFEEDNENSAVLTYDVVMKTTGPRVFTAAILNALTKRTGQNITYKDLSEIDRPKLIGDVLILPVSAFASGQDHSGSKPWGNEEQLVSHHWRGHQGWNAHVEDQ</sequence>
<dbReference type="GO" id="GO:0000136">
    <property type="term" value="C:mannan polymerase complex"/>
    <property type="evidence" value="ECO:0007669"/>
    <property type="project" value="TreeGrafter"/>
</dbReference>
<evidence type="ECO:0000256" key="1">
    <source>
        <dbReference type="ARBA" id="ARBA00009003"/>
    </source>
</evidence>
<accession>A0A6A6CA30</accession>
<evidence type="ECO:0000256" key="2">
    <source>
        <dbReference type="SAM" id="Phobius"/>
    </source>
</evidence>
<comment type="similarity">
    <text evidence="1">Belongs to the glycosyltransferase 32 family.</text>
</comment>
<keyword evidence="2" id="KW-1133">Transmembrane helix</keyword>
<feature type="transmembrane region" description="Helical" evidence="2">
    <location>
        <begin position="12"/>
        <end position="31"/>
    </location>
</feature>
<keyword evidence="2" id="KW-0472">Membrane</keyword>
<dbReference type="InterPro" id="IPR039367">
    <property type="entry name" value="Och1-like"/>
</dbReference>
<keyword evidence="4" id="KW-1185">Reference proteome</keyword>
<dbReference type="GO" id="GO:0000009">
    <property type="term" value="F:alpha-1,6-mannosyltransferase activity"/>
    <property type="evidence" value="ECO:0007669"/>
    <property type="project" value="InterPro"/>
</dbReference>
<evidence type="ECO:0000313" key="3">
    <source>
        <dbReference type="EMBL" id="KAF2163901.1"/>
    </source>
</evidence>
<dbReference type="RefSeq" id="XP_033664790.1">
    <property type="nucleotide sequence ID" value="XM_033813484.1"/>
</dbReference>
<dbReference type="InterPro" id="IPR029044">
    <property type="entry name" value="Nucleotide-diphossugar_trans"/>
</dbReference>
<dbReference type="Gene3D" id="3.90.550.20">
    <property type="match status" value="1"/>
</dbReference>
<dbReference type="AlphaFoldDB" id="A0A6A6CA30"/>
<dbReference type="Proteomes" id="UP000799537">
    <property type="component" value="Unassembled WGS sequence"/>
</dbReference>
<protein>
    <submittedName>
        <fullName evidence="3">Glycosyltransferase family 32 protein</fullName>
    </submittedName>
</protein>
<dbReference type="PANTHER" id="PTHR31834:SF8">
    <property type="entry name" value="TRANSFERASE, PUTATIVE (AFU_ORTHOLOGUE AFUA_6G14040)-RELATED"/>
    <property type="match status" value="1"/>
</dbReference>
<dbReference type="GO" id="GO:0006487">
    <property type="term" value="P:protein N-linked glycosylation"/>
    <property type="evidence" value="ECO:0007669"/>
    <property type="project" value="TreeGrafter"/>
</dbReference>
<dbReference type="GeneID" id="54566756"/>
<gene>
    <name evidence="3" type="ORF">M409DRAFT_57012</name>
</gene>
<name>A0A6A6CA30_ZASCE</name>